<evidence type="ECO:0000256" key="4">
    <source>
        <dbReference type="ARBA" id="ARBA00023077"/>
    </source>
</evidence>
<dbReference type="Pfam" id="PF00593">
    <property type="entry name" value="TonB_dep_Rec_b-barrel"/>
    <property type="match status" value="1"/>
</dbReference>
<dbReference type="SUPFAM" id="SSF56935">
    <property type="entry name" value="Porins"/>
    <property type="match status" value="1"/>
</dbReference>
<dbReference type="EMBL" id="VSSQ01021795">
    <property type="protein sequence ID" value="MPM67624.1"/>
    <property type="molecule type" value="Genomic_DNA"/>
</dbReference>
<evidence type="ECO:0000256" key="6">
    <source>
        <dbReference type="ARBA" id="ARBA00023237"/>
    </source>
</evidence>
<evidence type="ECO:0000259" key="7">
    <source>
        <dbReference type="Pfam" id="PF00593"/>
    </source>
</evidence>
<dbReference type="PROSITE" id="PS52016">
    <property type="entry name" value="TONB_DEPENDENT_REC_3"/>
    <property type="match status" value="1"/>
</dbReference>
<feature type="domain" description="TonB-dependent receptor-like beta-barrel" evidence="7">
    <location>
        <begin position="39"/>
        <end position="338"/>
    </location>
</feature>
<dbReference type="InterPro" id="IPR000531">
    <property type="entry name" value="Beta-barrel_TonB"/>
</dbReference>
<organism evidence="8">
    <name type="scientific">bioreactor metagenome</name>
    <dbReference type="NCBI Taxonomy" id="1076179"/>
    <lineage>
        <taxon>unclassified sequences</taxon>
        <taxon>metagenomes</taxon>
        <taxon>ecological metagenomes</taxon>
    </lineage>
</organism>
<keyword evidence="2" id="KW-0813">Transport</keyword>
<evidence type="ECO:0000256" key="5">
    <source>
        <dbReference type="ARBA" id="ARBA00023136"/>
    </source>
</evidence>
<evidence type="ECO:0000256" key="2">
    <source>
        <dbReference type="ARBA" id="ARBA00022448"/>
    </source>
</evidence>
<keyword evidence="5" id="KW-0472">Membrane</keyword>
<dbReference type="GO" id="GO:0009279">
    <property type="term" value="C:cell outer membrane"/>
    <property type="evidence" value="ECO:0007669"/>
    <property type="project" value="UniProtKB-SubCell"/>
</dbReference>
<dbReference type="Gene3D" id="2.40.170.20">
    <property type="entry name" value="TonB-dependent receptor, beta-barrel domain"/>
    <property type="match status" value="1"/>
</dbReference>
<proteinExistence type="predicted"/>
<dbReference type="AlphaFoldDB" id="A0A645C0Y1"/>
<keyword evidence="6" id="KW-0998">Cell outer membrane</keyword>
<sequence>MEKTSDFGYTWNGILNFDKIFRDTHKIMSTAVVEAIQEKDEWVGASSQNIPAQYMDYHFLQSGIINRDIWSGYEKTTLLSYMFRTQYEYMGKYLFNFAVRTDGSSRLAEGNKWRTFPSMSMAWVLTEEEFMKNQSLFTVLKLRGSYGEVGNQAISAYQTLTTLTQGAYSWAGNGIYTWQPSGIANKRLGWEVSKTWNTGLDFNILKNKLSGGIELYSTINEDLLMQRSIPQSTGFSNIWQNIGKTSNKGVEISLSSELISRKEFKWNISSMTSRNWNKIIDLADGKDNRGNRWFIGHPISVIWDHKKTGIWQIEEAEEAKKYKMEPGEIKLIDRDGDLAFTDNDRFILGQKEPKWITSLQNNLKYKNIDFSFNIVGQFGHLITASNYTQEWNADKMMIDAVDWWTPLNPTNDWPRAHTAQSHKFNGTLSIFNGDFIKMQNISLGYDLSSFFSKVDLKKLRIYFQASNPFYFYKSCPPDVNPEQPNTMYTIPSSYVMGINLNF</sequence>
<protein>
    <submittedName>
        <fullName evidence="8">TonB-dependent receptor SusC</fullName>
    </submittedName>
</protein>
<name>A0A645C0Y1_9ZZZZ</name>
<dbReference type="NCBIfam" id="TIGR04056">
    <property type="entry name" value="OMP_RagA_SusC"/>
    <property type="match status" value="1"/>
</dbReference>
<evidence type="ECO:0000313" key="8">
    <source>
        <dbReference type="EMBL" id="MPM67624.1"/>
    </source>
</evidence>
<dbReference type="InterPro" id="IPR039426">
    <property type="entry name" value="TonB-dep_rcpt-like"/>
</dbReference>
<evidence type="ECO:0000256" key="1">
    <source>
        <dbReference type="ARBA" id="ARBA00004571"/>
    </source>
</evidence>
<accession>A0A645C0Y1</accession>
<dbReference type="InterPro" id="IPR036942">
    <property type="entry name" value="Beta-barrel_TonB_sf"/>
</dbReference>
<dbReference type="InterPro" id="IPR023996">
    <property type="entry name" value="TonB-dep_OMP_SusC/RagA"/>
</dbReference>
<gene>
    <name evidence="8" type="primary">susC_135</name>
    <name evidence="8" type="ORF">SDC9_114548</name>
</gene>
<comment type="caution">
    <text evidence="8">The sequence shown here is derived from an EMBL/GenBank/DDBJ whole genome shotgun (WGS) entry which is preliminary data.</text>
</comment>
<evidence type="ECO:0000256" key="3">
    <source>
        <dbReference type="ARBA" id="ARBA00022692"/>
    </source>
</evidence>
<comment type="subcellular location">
    <subcellularLocation>
        <location evidence="1">Cell outer membrane</location>
        <topology evidence="1">Multi-pass membrane protein</topology>
    </subcellularLocation>
</comment>
<reference evidence="8" key="1">
    <citation type="submission" date="2019-08" db="EMBL/GenBank/DDBJ databases">
        <authorList>
            <person name="Kucharzyk K."/>
            <person name="Murdoch R.W."/>
            <person name="Higgins S."/>
            <person name="Loffler F."/>
        </authorList>
    </citation>
    <scope>NUCLEOTIDE SEQUENCE</scope>
</reference>
<keyword evidence="4" id="KW-0798">TonB box</keyword>
<keyword evidence="3" id="KW-0812">Transmembrane</keyword>
<keyword evidence="8" id="KW-0675">Receptor</keyword>